<proteinExistence type="predicted"/>
<name>X0S925_9ZZZZ</name>
<gene>
    <name evidence="3" type="ORF">S01H1_11206</name>
</gene>
<dbReference type="AlphaFoldDB" id="X0S925"/>
<dbReference type="Pfam" id="PF17289">
    <property type="entry name" value="Terminase_6C"/>
    <property type="match status" value="1"/>
</dbReference>
<comment type="caution">
    <text evidence="3">The sequence shown here is derived from an EMBL/GenBank/DDBJ whole genome shotgun (WGS) entry which is preliminary data.</text>
</comment>
<evidence type="ECO:0000313" key="3">
    <source>
        <dbReference type="EMBL" id="GAF77528.1"/>
    </source>
</evidence>
<dbReference type="InterPro" id="IPR035421">
    <property type="entry name" value="Terminase_6C"/>
</dbReference>
<keyword evidence="1" id="KW-1188">Viral release from host cell</keyword>
<feature type="non-terminal residue" evidence="3">
    <location>
        <position position="1"/>
    </location>
</feature>
<dbReference type="EMBL" id="BARS01005710">
    <property type="protein sequence ID" value="GAF77528.1"/>
    <property type="molecule type" value="Genomic_DNA"/>
</dbReference>
<evidence type="ECO:0000259" key="2">
    <source>
        <dbReference type="Pfam" id="PF17289"/>
    </source>
</evidence>
<organism evidence="3">
    <name type="scientific">marine sediment metagenome</name>
    <dbReference type="NCBI Taxonomy" id="412755"/>
    <lineage>
        <taxon>unclassified sequences</taxon>
        <taxon>metagenomes</taxon>
        <taxon>ecological metagenomes</taxon>
    </lineage>
</organism>
<reference evidence="3" key="1">
    <citation type="journal article" date="2014" name="Front. Microbiol.">
        <title>High frequency of phylogenetically diverse reductive dehalogenase-homologous genes in deep subseafloor sedimentary metagenomes.</title>
        <authorList>
            <person name="Kawai M."/>
            <person name="Futagami T."/>
            <person name="Toyoda A."/>
            <person name="Takaki Y."/>
            <person name="Nishi S."/>
            <person name="Hori S."/>
            <person name="Arai W."/>
            <person name="Tsubouchi T."/>
            <person name="Morono Y."/>
            <person name="Uchiyama I."/>
            <person name="Ito T."/>
            <person name="Fujiyama A."/>
            <person name="Inagaki F."/>
            <person name="Takami H."/>
        </authorList>
    </citation>
    <scope>NUCLEOTIDE SEQUENCE</scope>
    <source>
        <strain evidence="3">Expedition CK06-06</strain>
    </source>
</reference>
<feature type="domain" description="Terminase large subunit gp17-like C-terminal" evidence="2">
    <location>
        <begin position="21"/>
        <end position="171"/>
    </location>
</feature>
<evidence type="ECO:0000256" key="1">
    <source>
        <dbReference type="ARBA" id="ARBA00022612"/>
    </source>
</evidence>
<dbReference type="NCBIfam" id="TIGR01630">
    <property type="entry name" value="psiM2_ORF9"/>
    <property type="match status" value="1"/>
</dbReference>
<sequence length="200" mass="22352">FRREWFEIIDVTLGGAKRCRYWDLAATEQSKKSKDPDWTVGCKMAAAPRMDRFVIEDVQRVRATPAGVEALIRQTAALDGKACTIFMEQEPGASGVNTIAYYRRVLAGYSFYPVKTTGSKEVRAYPLSAQSEAGNIKLLAGPWINTFLEELEGFPQGSHDDQVDAAAGAYERLCEQPEDVIVIYDAMQQIESMDLFYDTS</sequence>
<dbReference type="InterPro" id="IPR006517">
    <property type="entry name" value="Phage_terminase_lsu-like_C"/>
</dbReference>
<protein>
    <recommendedName>
        <fullName evidence="2">Terminase large subunit gp17-like C-terminal domain-containing protein</fullName>
    </recommendedName>
</protein>
<accession>X0S925</accession>